<protein>
    <submittedName>
        <fullName evidence="1">Uncharacterized protein</fullName>
    </submittedName>
</protein>
<reference evidence="1" key="2">
    <citation type="journal article" date="2022" name="New Phytol.">
        <title>Evolutionary transition to the ectomycorrhizal habit in the genomes of a hyperdiverse lineage of mushroom-forming fungi.</title>
        <authorList>
            <person name="Looney B."/>
            <person name="Miyauchi S."/>
            <person name="Morin E."/>
            <person name="Drula E."/>
            <person name="Courty P.E."/>
            <person name="Kohler A."/>
            <person name="Kuo A."/>
            <person name="LaButti K."/>
            <person name="Pangilinan J."/>
            <person name="Lipzen A."/>
            <person name="Riley R."/>
            <person name="Andreopoulos W."/>
            <person name="He G."/>
            <person name="Johnson J."/>
            <person name="Nolan M."/>
            <person name="Tritt A."/>
            <person name="Barry K.W."/>
            <person name="Grigoriev I.V."/>
            <person name="Nagy L.G."/>
            <person name="Hibbett D."/>
            <person name="Henrissat B."/>
            <person name="Matheny P.B."/>
            <person name="Labbe J."/>
            <person name="Martin F.M."/>
        </authorList>
    </citation>
    <scope>NUCLEOTIDE SEQUENCE</scope>
    <source>
        <strain evidence="1">EC-137</strain>
    </source>
</reference>
<feature type="non-terminal residue" evidence="1">
    <location>
        <position position="338"/>
    </location>
</feature>
<organism evidence="1 2">
    <name type="scientific">Vararia minispora EC-137</name>
    <dbReference type="NCBI Taxonomy" id="1314806"/>
    <lineage>
        <taxon>Eukaryota</taxon>
        <taxon>Fungi</taxon>
        <taxon>Dikarya</taxon>
        <taxon>Basidiomycota</taxon>
        <taxon>Agaricomycotina</taxon>
        <taxon>Agaricomycetes</taxon>
        <taxon>Russulales</taxon>
        <taxon>Lachnocladiaceae</taxon>
        <taxon>Vararia</taxon>
    </lineage>
</organism>
<evidence type="ECO:0000313" key="2">
    <source>
        <dbReference type="Proteomes" id="UP000814128"/>
    </source>
</evidence>
<reference evidence="1" key="1">
    <citation type="submission" date="2021-02" db="EMBL/GenBank/DDBJ databases">
        <authorList>
            <consortium name="DOE Joint Genome Institute"/>
            <person name="Ahrendt S."/>
            <person name="Looney B.P."/>
            <person name="Miyauchi S."/>
            <person name="Morin E."/>
            <person name="Drula E."/>
            <person name="Courty P.E."/>
            <person name="Chicoki N."/>
            <person name="Fauchery L."/>
            <person name="Kohler A."/>
            <person name="Kuo A."/>
            <person name="Labutti K."/>
            <person name="Pangilinan J."/>
            <person name="Lipzen A."/>
            <person name="Riley R."/>
            <person name="Andreopoulos W."/>
            <person name="He G."/>
            <person name="Johnson J."/>
            <person name="Barry K.W."/>
            <person name="Grigoriev I.V."/>
            <person name="Nagy L."/>
            <person name="Hibbett D."/>
            <person name="Henrissat B."/>
            <person name="Matheny P.B."/>
            <person name="Labbe J."/>
            <person name="Martin F."/>
        </authorList>
    </citation>
    <scope>NUCLEOTIDE SEQUENCE</scope>
    <source>
        <strain evidence="1">EC-137</strain>
    </source>
</reference>
<sequence>SMLSNLIIPDSGGINVLETLSTLLDSNCIPKEIARCLHPLLLSLATSELLFPPKPAASGSILAPLPPPSDDNGKRKRSEEPGIPPAKRPATEIQAYSLHLQLDHASNAAASVLDSGRNAPFSPALIASIHYPLYHIFLFASTAANQPEPARVALQEVAGLIQLLGVVSSVPIGGEPSVTGAPWLQTPGRPPITDIATAVFPCNFPSCFKVFARMYSLRTHERTHSAHQPFQCDQCSATFPRNHELKRHRRLHGNSSKAWQCKGCRRVFVSHDGAVRHRALGTPCEDAHALEVDVEVREEIDRVRLWNEACGHVLDPVLEEGQIPASVLRGAEAAVLRV</sequence>
<dbReference type="Proteomes" id="UP000814128">
    <property type="component" value="Unassembled WGS sequence"/>
</dbReference>
<comment type="caution">
    <text evidence="1">The sequence shown here is derived from an EMBL/GenBank/DDBJ whole genome shotgun (WGS) entry which is preliminary data.</text>
</comment>
<keyword evidence="2" id="KW-1185">Reference proteome</keyword>
<evidence type="ECO:0000313" key="1">
    <source>
        <dbReference type="EMBL" id="KAI0035376.1"/>
    </source>
</evidence>
<proteinExistence type="predicted"/>
<gene>
    <name evidence="1" type="ORF">K488DRAFT_15339</name>
</gene>
<feature type="non-terminal residue" evidence="1">
    <location>
        <position position="1"/>
    </location>
</feature>
<accession>A0ACB8QVK2</accession>
<name>A0ACB8QVK2_9AGAM</name>
<dbReference type="EMBL" id="MU273485">
    <property type="protein sequence ID" value="KAI0035376.1"/>
    <property type="molecule type" value="Genomic_DNA"/>
</dbReference>